<dbReference type="SUPFAM" id="SSF53474">
    <property type="entry name" value="alpha/beta-Hydrolases"/>
    <property type="match status" value="1"/>
</dbReference>
<proteinExistence type="predicted"/>
<sequence length="438" mass="46375">MITGHWDIEFTKDGLVHDEHQVTRLLDGLTDTTDTTDLLVLAHGWNNDKAEATTLYDTLITSLEAVGLPESGPGSRVAVMRVLWPSKKFALESLIPGGGAASATTANDAALLTALQQLEQDPVLLGDDGTDPTRADMVERAKAQIEDLDTSADARRAYVLQIRNLLDPSQAHPDDASQEFLDLDPETLFQRFTGEVPVLLPTGPGGAAGNTSGGAAFLGDLLSGAKAAARRIANFATYYTMKTRAGAVGRTGVAAVLGRARERHPQLPIHLTGHSFGGRLVTATAAALPPSPAPLSLALLQAAFSHNGLAQRFDGQHDGAFRAVLAEHRVNGPVLVTHTKNDLAVGVAYPLASRIAHDNAAALGDHNDPYGGMGRNGAQHTPETDPTEQLLRKVTPTHQYTFAAGKVFNLKADATITDHGDVANHAVAQALRDVLRSR</sequence>
<evidence type="ECO:0000313" key="2">
    <source>
        <dbReference type="Proteomes" id="UP000006447"/>
    </source>
</evidence>
<evidence type="ECO:0000313" key="1">
    <source>
        <dbReference type="EMBL" id="EID78295.1"/>
    </source>
</evidence>
<dbReference type="AlphaFoldDB" id="I0WPH9"/>
<gene>
    <name evidence="1" type="ORF">W59_19298</name>
</gene>
<reference evidence="1 2" key="1">
    <citation type="journal article" date="2012" name="J. Bacteriol.">
        <title>Draft genome sequence of the nitrophenol-degrading actinomycete Rhodococcus imtechensis RKJ300.</title>
        <authorList>
            <person name="Vikram S."/>
            <person name="Kumar S."/>
            <person name="Subramanian S."/>
            <person name="Raghava G.P."/>
        </authorList>
    </citation>
    <scope>NUCLEOTIDE SEQUENCE [LARGE SCALE GENOMIC DNA]</scope>
    <source>
        <strain evidence="1 2">RKJ300</strain>
    </source>
</reference>
<protein>
    <recommendedName>
        <fullName evidence="3">Serine-threonine protein kinase</fullName>
    </recommendedName>
</protein>
<accession>I0WPH9</accession>
<dbReference type="RefSeq" id="WP_007298555.1">
    <property type="nucleotide sequence ID" value="NZ_AJJH01000102.1"/>
</dbReference>
<name>I0WPH9_RHOOP</name>
<dbReference type="EMBL" id="AJJH01000102">
    <property type="protein sequence ID" value="EID78295.1"/>
    <property type="molecule type" value="Genomic_DNA"/>
</dbReference>
<organism evidence="1 2">
    <name type="scientific">Rhodococcus opacus RKJ300 = JCM 13270</name>
    <dbReference type="NCBI Taxonomy" id="1165867"/>
    <lineage>
        <taxon>Bacteria</taxon>
        <taxon>Bacillati</taxon>
        <taxon>Actinomycetota</taxon>
        <taxon>Actinomycetes</taxon>
        <taxon>Mycobacteriales</taxon>
        <taxon>Nocardiaceae</taxon>
        <taxon>Rhodococcus</taxon>
    </lineage>
</organism>
<dbReference type="PATRIC" id="fig|1165867.3.peg.3918"/>
<dbReference type="InterPro" id="IPR029058">
    <property type="entry name" value="AB_hydrolase_fold"/>
</dbReference>
<comment type="caution">
    <text evidence="1">The sequence shown here is derived from an EMBL/GenBank/DDBJ whole genome shotgun (WGS) entry which is preliminary data.</text>
</comment>
<dbReference type="Proteomes" id="UP000006447">
    <property type="component" value="Unassembled WGS sequence"/>
</dbReference>
<dbReference type="Gene3D" id="3.40.50.1820">
    <property type="entry name" value="alpha/beta hydrolase"/>
    <property type="match status" value="1"/>
</dbReference>
<evidence type="ECO:0008006" key="3">
    <source>
        <dbReference type="Google" id="ProtNLM"/>
    </source>
</evidence>